<keyword evidence="2" id="KW-1185">Reference proteome</keyword>
<evidence type="ECO:0000313" key="1">
    <source>
        <dbReference type="EMBL" id="KYM94955.1"/>
    </source>
</evidence>
<organism evidence="1 2">
    <name type="scientific">Cyphomyrmex costatus</name>
    <dbReference type="NCBI Taxonomy" id="456900"/>
    <lineage>
        <taxon>Eukaryota</taxon>
        <taxon>Metazoa</taxon>
        <taxon>Ecdysozoa</taxon>
        <taxon>Arthropoda</taxon>
        <taxon>Hexapoda</taxon>
        <taxon>Insecta</taxon>
        <taxon>Pterygota</taxon>
        <taxon>Neoptera</taxon>
        <taxon>Endopterygota</taxon>
        <taxon>Hymenoptera</taxon>
        <taxon>Apocrita</taxon>
        <taxon>Aculeata</taxon>
        <taxon>Formicoidea</taxon>
        <taxon>Formicidae</taxon>
        <taxon>Myrmicinae</taxon>
        <taxon>Cyphomyrmex</taxon>
    </lineage>
</organism>
<feature type="non-terminal residue" evidence="1">
    <location>
        <position position="1"/>
    </location>
</feature>
<accession>A0A195C2Y4</accession>
<evidence type="ECO:0000313" key="2">
    <source>
        <dbReference type="Proteomes" id="UP000078542"/>
    </source>
</evidence>
<reference evidence="1 2" key="1">
    <citation type="submission" date="2016-03" db="EMBL/GenBank/DDBJ databases">
        <title>Cyphomyrmex costatus WGS genome.</title>
        <authorList>
            <person name="Nygaard S."/>
            <person name="Hu H."/>
            <person name="Boomsma J."/>
            <person name="Zhang G."/>
        </authorList>
    </citation>
    <scope>NUCLEOTIDE SEQUENCE [LARGE SCALE GENOMIC DNA]</scope>
    <source>
        <strain evidence="1">MS0001</strain>
        <tissue evidence="1">Whole body</tissue>
    </source>
</reference>
<dbReference type="EMBL" id="KQ978344">
    <property type="protein sequence ID" value="KYM94955.1"/>
    <property type="molecule type" value="Genomic_DNA"/>
</dbReference>
<proteinExistence type="predicted"/>
<protein>
    <submittedName>
        <fullName evidence="1">Uncharacterized protein</fullName>
    </submittedName>
</protein>
<dbReference type="Proteomes" id="UP000078542">
    <property type="component" value="Unassembled WGS sequence"/>
</dbReference>
<name>A0A195C2Y4_9HYME</name>
<gene>
    <name evidence="1" type="ORF">ALC62_14550</name>
</gene>
<dbReference type="AlphaFoldDB" id="A0A195C2Y4"/>
<sequence length="61" mass="6908">ITLRKLAAINAPTRSGVHLCRCIAPRRSLFKRALFVVNLFFAPRSTSPRIITSFNVFFVCL</sequence>